<sequence>MALFHHQRESLQQSDFFTGGLPPSAQKALAGPFAGAAADLNLLGVFSIYEGIRRQPADNNALWHKLHARLLAAQELDPWFWDVYRLAVGLMAFRKQGTSAAVDLLSKGAAARTWDWEMPFMAGYLAHEFLHDDKRAAVLMSEAVKRPNAPPLAIGLASQFFNASEGPEASIRFLRYLRASMPAEYRAVIDARITHMEQAKVKKAHP</sequence>
<keyword evidence="2" id="KW-1185">Reference proteome</keyword>
<dbReference type="InParanoid" id="Q0F2N9"/>
<accession>Q0F2N9</accession>
<dbReference type="STRING" id="314344.AL013_01890"/>
<name>Q0F2N9_9PROT</name>
<gene>
    <name evidence="1" type="ORF">SPV1_01147</name>
</gene>
<proteinExistence type="predicted"/>
<dbReference type="Proteomes" id="UP000005297">
    <property type="component" value="Unassembled WGS sequence"/>
</dbReference>
<dbReference type="AlphaFoldDB" id="Q0F2N9"/>
<dbReference type="HOGENOM" id="CLU_1330619_0_0_0"/>
<evidence type="ECO:0000313" key="1">
    <source>
        <dbReference type="EMBL" id="EAU55511.1"/>
    </source>
</evidence>
<comment type="caution">
    <text evidence="1">The sequence shown here is derived from an EMBL/GenBank/DDBJ whole genome shotgun (WGS) entry which is preliminary data.</text>
</comment>
<organism evidence="1 2">
    <name type="scientific">Mariprofundus ferrooxydans PV-1</name>
    <dbReference type="NCBI Taxonomy" id="314345"/>
    <lineage>
        <taxon>Bacteria</taxon>
        <taxon>Pseudomonadati</taxon>
        <taxon>Pseudomonadota</taxon>
        <taxon>Candidatius Mariprofundia</taxon>
        <taxon>Mariprofundales</taxon>
        <taxon>Mariprofundaceae</taxon>
        <taxon>Mariprofundus</taxon>
    </lineage>
</organism>
<reference evidence="1" key="1">
    <citation type="submission" date="2006-09" db="EMBL/GenBank/DDBJ databases">
        <authorList>
            <person name="Emerson D."/>
            <person name="Ferriera S."/>
            <person name="Johnson J."/>
            <person name="Kravitz S."/>
            <person name="Halpern A."/>
            <person name="Remington K."/>
            <person name="Beeson K."/>
            <person name="Tran B."/>
            <person name="Rogers Y.-H."/>
            <person name="Friedman R."/>
            <person name="Venter J.C."/>
        </authorList>
    </citation>
    <scope>NUCLEOTIDE SEQUENCE [LARGE SCALE GENOMIC DNA]</scope>
    <source>
        <strain evidence="1">PV-1</strain>
    </source>
</reference>
<protein>
    <submittedName>
        <fullName evidence="1">Uncharacterized protein</fullName>
    </submittedName>
</protein>
<evidence type="ECO:0000313" key="2">
    <source>
        <dbReference type="Proteomes" id="UP000005297"/>
    </source>
</evidence>
<dbReference type="EMBL" id="AATS01000002">
    <property type="protein sequence ID" value="EAU55511.1"/>
    <property type="molecule type" value="Genomic_DNA"/>
</dbReference>